<comment type="caution">
    <text evidence="1">The sequence shown here is derived from an EMBL/GenBank/DDBJ whole genome shotgun (WGS) entry which is preliminary data.</text>
</comment>
<accession>A0A9W6LRB0</accession>
<reference evidence="1" key="1">
    <citation type="journal article" date="2023" name="Int. J. Syst. Evol. Microbiol.">
        <title>Methylocystis iwaonis sp. nov., a type II methane-oxidizing bacterium from surface soil of a rice paddy field in Japan, and emended description of the genus Methylocystis (ex Whittenbury et al. 1970) Bowman et al. 1993.</title>
        <authorList>
            <person name="Kaise H."/>
            <person name="Sawadogo J.B."/>
            <person name="Alam M.S."/>
            <person name="Ueno C."/>
            <person name="Dianou D."/>
            <person name="Shinjo R."/>
            <person name="Asakawa S."/>
        </authorList>
    </citation>
    <scope>NUCLEOTIDE SEQUENCE</scope>
    <source>
        <strain evidence="1">LMG27198</strain>
    </source>
</reference>
<evidence type="ECO:0008006" key="3">
    <source>
        <dbReference type="Google" id="ProtNLM"/>
    </source>
</evidence>
<dbReference type="EMBL" id="BSEC01000001">
    <property type="protein sequence ID" value="GLI92333.1"/>
    <property type="molecule type" value="Genomic_DNA"/>
</dbReference>
<dbReference type="InterPro" id="IPR014710">
    <property type="entry name" value="RmlC-like_jellyroll"/>
</dbReference>
<dbReference type="Proteomes" id="UP001144323">
    <property type="component" value="Unassembled WGS sequence"/>
</dbReference>
<sequence>MNVLLKTSLGAGLVGVAALLPFALPVIAETDGGFFRLTPEQVAFKSPLGAGPSQAIIYGDPSKPGVYVVRNRFPPGAHSRPHFHSQDRHATVIKGVWYTGVGPNLDFSSAVPLKEGSYMLHPATGVHWDGAGDEEVIVQIVGVGPVTTTPVDAGERPDNWPKPK</sequence>
<name>A0A9W6LRB0_9HYPH</name>
<dbReference type="InterPro" id="IPR011051">
    <property type="entry name" value="RmlC_Cupin_sf"/>
</dbReference>
<keyword evidence="2" id="KW-1185">Reference proteome</keyword>
<organism evidence="1 2">
    <name type="scientific">Methylocystis echinoides</name>
    <dbReference type="NCBI Taxonomy" id="29468"/>
    <lineage>
        <taxon>Bacteria</taxon>
        <taxon>Pseudomonadati</taxon>
        <taxon>Pseudomonadota</taxon>
        <taxon>Alphaproteobacteria</taxon>
        <taxon>Hyphomicrobiales</taxon>
        <taxon>Methylocystaceae</taxon>
        <taxon>Methylocystis</taxon>
    </lineage>
</organism>
<dbReference type="AlphaFoldDB" id="A0A9W6LRB0"/>
<dbReference type="Gene3D" id="2.60.120.10">
    <property type="entry name" value="Jelly Rolls"/>
    <property type="match status" value="1"/>
</dbReference>
<evidence type="ECO:0000313" key="1">
    <source>
        <dbReference type="EMBL" id="GLI92333.1"/>
    </source>
</evidence>
<proteinExistence type="predicted"/>
<dbReference type="SUPFAM" id="SSF51182">
    <property type="entry name" value="RmlC-like cupins"/>
    <property type="match status" value="1"/>
</dbReference>
<evidence type="ECO:0000313" key="2">
    <source>
        <dbReference type="Proteomes" id="UP001144323"/>
    </source>
</evidence>
<dbReference type="CDD" id="cd06989">
    <property type="entry name" value="cupin_DRT102"/>
    <property type="match status" value="1"/>
</dbReference>
<protein>
    <recommendedName>
        <fullName evidence="3">Cupin type-1 domain-containing protein</fullName>
    </recommendedName>
</protein>
<gene>
    <name evidence="1" type="ORF">LMG27198_13250</name>
</gene>
<dbReference type="RefSeq" id="WP_281801482.1">
    <property type="nucleotide sequence ID" value="NZ_BSEC01000001.1"/>
</dbReference>